<gene>
    <name evidence="2" type="ORF">PoB_000319100</name>
</gene>
<dbReference type="GO" id="GO:0003964">
    <property type="term" value="F:RNA-directed DNA polymerase activity"/>
    <property type="evidence" value="ECO:0007669"/>
    <property type="project" value="UniProtKB-KW"/>
</dbReference>
<keyword evidence="2" id="KW-0548">Nucleotidyltransferase</keyword>
<evidence type="ECO:0000313" key="3">
    <source>
        <dbReference type="Proteomes" id="UP000735302"/>
    </source>
</evidence>
<dbReference type="AlphaFoldDB" id="A0AAV3XH80"/>
<evidence type="ECO:0000256" key="1">
    <source>
        <dbReference type="SAM" id="MobiDB-lite"/>
    </source>
</evidence>
<proteinExistence type="predicted"/>
<reference evidence="2 3" key="1">
    <citation type="journal article" date="2021" name="Elife">
        <title>Chloroplast acquisition without the gene transfer in kleptoplastic sea slugs, Plakobranchus ocellatus.</title>
        <authorList>
            <person name="Maeda T."/>
            <person name="Takahashi S."/>
            <person name="Yoshida T."/>
            <person name="Shimamura S."/>
            <person name="Takaki Y."/>
            <person name="Nagai Y."/>
            <person name="Toyoda A."/>
            <person name="Suzuki Y."/>
            <person name="Arimoto A."/>
            <person name="Ishii H."/>
            <person name="Satoh N."/>
            <person name="Nishiyama T."/>
            <person name="Hasebe M."/>
            <person name="Maruyama T."/>
            <person name="Minagawa J."/>
            <person name="Obokata J."/>
            <person name="Shigenobu S."/>
        </authorList>
    </citation>
    <scope>NUCLEOTIDE SEQUENCE [LARGE SCALE GENOMIC DNA]</scope>
</reference>
<name>A0AAV3XH80_9GAST</name>
<evidence type="ECO:0000313" key="2">
    <source>
        <dbReference type="EMBL" id="GFN76685.1"/>
    </source>
</evidence>
<protein>
    <submittedName>
        <fullName evidence="2">Reverse transcriptase</fullName>
    </submittedName>
</protein>
<feature type="compositionally biased region" description="Basic and acidic residues" evidence="1">
    <location>
        <begin position="87"/>
        <end position="100"/>
    </location>
</feature>
<sequence>MPNNERCSHDPPKTERIMDQPVPLRLRLGTRKGLRYPCICGRRFSTEKGMKIHRIQMKYLDNSKNRQQRSAQADKTLENQGQVQNHSAEKIHASDPEAKFRQISKAKIQ</sequence>
<accession>A0AAV3XH80</accession>
<organism evidence="2 3">
    <name type="scientific">Plakobranchus ocellatus</name>
    <dbReference type="NCBI Taxonomy" id="259542"/>
    <lineage>
        <taxon>Eukaryota</taxon>
        <taxon>Metazoa</taxon>
        <taxon>Spiralia</taxon>
        <taxon>Lophotrochozoa</taxon>
        <taxon>Mollusca</taxon>
        <taxon>Gastropoda</taxon>
        <taxon>Heterobranchia</taxon>
        <taxon>Euthyneura</taxon>
        <taxon>Panpulmonata</taxon>
        <taxon>Sacoglossa</taxon>
        <taxon>Placobranchoidea</taxon>
        <taxon>Plakobranchidae</taxon>
        <taxon>Plakobranchus</taxon>
    </lineage>
</organism>
<dbReference type="EMBL" id="BLXT01000407">
    <property type="protein sequence ID" value="GFN76685.1"/>
    <property type="molecule type" value="Genomic_DNA"/>
</dbReference>
<feature type="compositionally biased region" description="Polar residues" evidence="1">
    <location>
        <begin position="68"/>
        <end position="86"/>
    </location>
</feature>
<dbReference type="Proteomes" id="UP000735302">
    <property type="component" value="Unassembled WGS sequence"/>
</dbReference>
<keyword evidence="2" id="KW-0808">Transferase</keyword>
<comment type="caution">
    <text evidence="2">The sequence shown here is derived from an EMBL/GenBank/DDBJ whole genome shotgun (WGS) entry which is preliminary data.</text>
</comment>
<keyword evidence="2" id="KW-0695">RNA-directed DNA polymerase</keyword>
<feature type="region of interest" description="Disordered" evidence="1">
    <location>
        <begin position="59"/>
        <end position="109"/>
    </location>
</feature>
<keyword evidence="3" id="KW-1185">Reference proteome</keyword>